<organism evidence="2 3">
    <name type="scientific">Methanobacterium spitsbergense</name>
    <dbReference type="NCBI Taxonomy" id="2874285"/>
    <lineage>
        <taxon>Archaea</taxon>
        <taxon>Methanobacteriati</taxon>
        <taxon>Methanobacteriota</taxon>
        <taxon>Methanomada group</taxon>
        <taxon>Methanobacteria</taxon>
        <taxon>Methanobacteriales</taxon>
        <taxon>Methanobacteriaceae</taxon>
        <taxon>Methanobacterium</taxon>
    </lineage>
</organism>
<dbReference type="AlphaFoldDB" id="A0A8T5UY17"/>
<name>A0A8T5UY17_9EURY</name>
<dbReference type="SUPFAM" id="SSF103196">
    <property type="entry name" value="Roadblock/LC7 domain"/>
    <property type="match status" value="1"/>
</dbReference>
<accession>A0A8T5UY17</accession>
<reference evidence="3" key="1">
    <citation type="journal article" date="2022" name="Microbiol. Resour. Announc.">
        <title>Draft Genome Sequence of a Methanogenic Archaeon from West Spitsbergen Permafrost.</title>
        <authorList>
            <person name="Trubitsyn V."/>
            <person name="Rivkina E."/>
            <person name="Shcherbakova V."/>
        </authorList>
    </citation>
    <scope>NUCLEOTIDE SEQUENCE [LARGE SCALE GENOMIC DNA]</scope>
    <source>
        <strain evidence="3">VT</strain>
    </source>
</reference>
<sequence length="390" mass="43438">MKDHNLEVELERIVNDLGKVDGVEGSLIIDGNGDILSQRILQDVDIGLFGPMAHVITSSSKRLLNSSNQGDIQRILVESENGKALFLHLGKVHFIVLMKNRANVGLIMVSSKRAAEKIVELTKDLEIVAEEKISITPEPLQAEPISDEPKEIISEKLEPEKIIADNLSEQSNDMGIDNEIISSDSQVEVQVETKSVKPDIPKEEIISEEHTAKEVEIDSDVKQGISIPVIKPPIAFPDIKKVVEIPENITERTDLILDIYEAIFRAMSIGASKIMGVAPARGLTQKFLPIEQCKKLLNGVNVKSNSTIDFTKIRENANNIPIEERESQYIEDFTRILDVVTDNYGKVMGYGAFRGMVRPEFKIITNSYGPVMKKLGITTKMHPEMAELFE</sequence>
<evidence type="ECO:0000313" key="2">
    <source>
        <dbReference type="EMBL" id="MBZ2166080.1"/>
    </source>
</evidence>
<dbReference type="Gene3D" id="3.30.450.30">
    <property type="entry name" value="Dynein light chain 2a, cytoplasmic"/>
    <property type="match status" value="1"/>
</dbReference>
<proteinExistence type="predicted"/>
<dbReference type="SMART" id="SM00960">
    <property type="entry name" value="Robl_LC7"/>
    <property type="match status" value="1"/>
</dbReference>
<dbReference type="RefSeq" id="WP_223791655.1">
    <property type="nucleotide sequence ID" value="NZ_JAIOUQ010000009.1"/>
</dbReference>
<gene>
    <name evidence="2" type="ORF">K8N75_08515</name>
</gene>
<dbReference type="Pfam" id="PF03259">
    <property type="entry name" value="Robl_LC7"/>
    <property type="match status" value="1"/>
</dbReference>
<dbReference type="EMBL" id="JAIOUQ010000009">
    <property type="protein sequence ID" value="MBZ2166080.1"/>
    <property type="molecule type" value="Genomic_DNA"/>
</dbReference>
<protein>
    <submittedName>
        <fullName evidence="2">Roadblock/LC7 domain-containing protein</fullName>
    </submittedName>
</protein>
<feature type="domain" description="Roadblock/LAMTOR2" evidence="1">
    <location>
        <begin position="10"/>
        <end position="98"/>
    </location>
</feature>
<keyword evidence="3" id="KW-1185">Reference proteome</keyword>
<dbReference type="Proteomes" id="UP000825933">
    <property type="component" value="Unassembled WGS sequence"/>
</dbReference>
<comment type="caution">
    <text evidence="2">The sequence shown here is derived from an EMBL/GenBank/DDBJ whole genome shotgun (WGS) entry which is preliminary data.</text>
</comment>
<evidence type="ECO:0000259" key="1">
    <source>
        <dbReference type="SMART" id="SM00960"/>
    </source>
</evidence>
<evidence type="ECO:0000313" key="3">
    <source>
        <dbReference type="Proteomes" id="UP000825933"/>
    </source>
</evidence>
<dbReference type="InterPro" id="IPR004942">
    <property type="entry name" value="Roadblock/LAMTOR2_dom"/>
</dbReference>